<sequence>MDLGQLETFLVVAREKSFSRAAERLYRTQPAVSLALKRLEEELGETLLDRTTKGGTLTDAGATLLPLAQRMLDLRKQILDTFGSLKGLQQGRLNIGANESVSEFLLPGVLLAYQQAHPAIRIQAYRQSSERIPAEVLERRLDVGFVSYDPMHPELQSEVILRDHMVLVVPPGHKLARKKEISLEVLGRETFVAHNAITPTRNAIIDLFARCGTPLRITMELGSLTTIQEFVALGAGLAILPKMTVLEGIRQGRLVEVAVKELQVEKLIRIVTRREEALSHAAKAFLQLIRATDFTRTNPQPRRKQP</sequence>
<dbReference type="PANTHER" id="PTHR30419:SF8">
    <property type="entry name" value="NITROGEN ASSIMILATION TRANSCRIPTIONAL ACTIVATOR-RELATED"/>
    <property type="match status" value="1"/>
</dbReference>
<comment type="caution">
    <text evidence="6">The sequence shown here is derived from an EMBL/GenBank/DDBJ whole genome shotgun (WGS) entry which is preliminary data.</text>
</comment>
<dbReference type="PROSITE" id="PS50931">
    <property type="entry name" value="HTH_LYSR"/>
    <property type="match status" value="1"/>
</dbReference>
<dbReference type="SUPFAM" id="SSF46785">
    <property type="entry name" value="Winged helix' DNA-binding domain"/>
    <property type="match status" value="1"/>
</dbReference>
<dbReference type="InterPro" id="IPR036388">
    <property type="entry name" value="WH-like_DNA-bd_sf"/>
</dbReference>
<evidence type="ECO:0000256" key="2">
    <source>
        <dbReference type="ARBA" id="ARBA00023015"/>
    </source>
</evidence>
<keyword evidence="4" id="KW-0804">Transcription</keyword>
<name>A0A936K5G5_9BACT</name>
<feature type="domain" description="HTH lysR-type" evidence="5">
    <location>
        <begin position="1"/>
        <end position="58"/>
    </location>
</feature>
<dbReference type="EMBL" id="JADKCH010000001">
    <property type="protein sequence ID" value="MBK8571085.1"/>
    <property type="molecule type" value="Genomic_DNA"/>
</dbReference>
<protein>
    <submittedName>
        <fullName evidence="6">LysR family transcriptional regulator</fullName>
    </submittedName>
</protein>
<dbReference type="GO" id="GO:0003700">
    <property type="term" value="F:DNA-binding transcription factor activity"/>
    <property type="evidence" value="ECO:0007669"/>
    <property type="project" value="InterPro"/>
</dbReference>
<reference evidence="6 7" key="1">
    <citation type="submission" date="2020-10" db="EMBL/GenBank/DDBJ databases">
        <title>Connecting structure to function with the recovery of over 1000 high-quality activated sludge metagenome-assembled genomes encoding full-length rRNA genes using long-read sequencing.</title>
        <authorList>
            <person name="Singleton C.M."/>
            <person name="Petriglieri F."/>
            <person name="Kristensen J.M."/>
            <person name="Kirkegaard R.H."/>
            <person name="Michaelsen T.Y."/>
            <person name="Andersen M.H."/>
            <person name="Karst S.M."/>
            <person name="Dueholm M.S."/>
            <person name="Nielsen P.H."/>
            <person name="Albertsen M."/>
        </authorList>
    </citation>
    <scope>NUCLEOTIDE SEQUENCE [LARGE SCALE GENOMIC DNA]</scope>
    <source>
        <strain evidence="6">OdNE_18-Q3-R46-58_MAXAC.008</strain>
    </source>
</reference>
<dbReference type="FunFam" id="1.10.10.10:FF:000001">
    <property type="entry name" value="LysR family transcriptional regulator"/>
    <property type="match status" value="1"/>
</dbReference>
<proteinExistence type="inferred from homology"/>
<dbReference type="PANTHER" id="PTHR30419">
    <property type="entry name" value="HTH-TYPE TRANSCRIPTIONAL REGULATOR YBHD"/>
    <property type="match status" value="1"/>
</dbReference>
<evidence type="ECO:0000256" key="4">
    <source>
        <dbReference type="ARBA" id="ARBA00023163"/>
    </source>
</evidence>
<dbReference type="CDD" id="cd05466">
    <property type="entry name" value="PBP2_LTTR_substrate"/>
    <property type="match status" value="1"/>
</dbReference>
<dbReference type="InterPro" id="IPR005119">
    <property type="entry name" value="LysR_subst-bd"/>
</dbReference>
<dbReference type="Proteomes" id="UP000709959">
    <property type="component" value="Unassembled WGS sequence"/>
</dbReference>
<comment type="similarity">
    <text evidence="1">Belongs to the LysR transcriptional regulatory family.</text>
</comment>
<dbReference type="Gene3D" id="1.10.10.10">
    <property type="entry name" value="Winged helix-like DNA-binding domain superfamily/Winged helix DNA-binding domain"/>
    <property type="match status" value="1"/>
</dbReference>
<keyword evidence="3" id="KW-0238">DNA-binding</keyword>
<dbReference type="InterPro" id="IPR036390">
    <property type="entry name" value="WH_DNA-bd_sf"/>
</dbReference>
<organism evidence="6 7">
    <name type="scientific">Candidatus Geothrix odensensis</name>
    <dbReference type="NCBI Taxonomy" id="2954440"/>
    <lineage>
        <taxon>Bacteria</taxon>
        <taxon>Pseudomonadati</taxon>
        <taxon>Acidobacteriota</taxon>
        <taxon>Holophagae</taxon>
        <taxon>Holophagales</taxon>
        <taxon>Holophagaceae</taxon>
        <taxon>Geothrix</taxon>
    </lineage>
</organism>
<evidence type="ECO:0000313" key="6">
    <source>
        <dbReference type="EMBL" id="MBK8571085.1"/>
    </source>
</evidence>
<dbReference type="InterPro" id="IPR050950">
    <property type="entry name" value="HTH-type_LysR_regulators"/>
</dbReference>
<accession>A0A936K5G5</accession>
<gene>
    <name evidence="6" type="ORF">IPN91_00295</name>
</gene>
<dbReference type="PRINTS" id="PR00039">
    <property type="entry name" value="HTHLYSR"/>
</dbReference>
<dbReference type="Gene3D" id="3.40.190.290">
    <property type="match status" value="1"/>
</dbReference>
<evidence type="ECO:0000256" key="3">
    <source>
        <dbReference type="ARBA" id="ARBA00023125"/>
    </source>
</evidence>
<keyword evidence="2" id="KW-0805">Transcription regulation</keyword>
<evidence type="ECO:0000259" key="5">
    <source>
        <dbReference type="PROSITE" id="PS50931"/>
    </source>
</evidence>
<dbReference type="Pfam" id="PF00126">
    <property type="entry name" value="HTH_1"/>
    <property type="match status" value="1"/>
</dbReference>
<dbReference type="GO" id="GO:0003677">
    <property type="term" value="F:DNA binding"/>
    <property type="evidence" value="ECO:0007669"/>
    <property type="project" value="UniProtKB-KW"/>
</dbReference>
<evidence type="ECO:0000256" key="1">
    <source>
        <dbReference type="ARBA" id="ARBA00009437"/>
    </source>
</evidence>
<dbReference type="SUPFAM" id="SSF53850">
    <property type="entry name" value="Periplasmic binding protein-like II"/>
    <property type="match status" value="1"/>
</dbReference>
<dbReference type="AlphaFoldDB" id="A0A936K5G5"/>
<dbReference type="GO" id="GO:0005829">
    <property type="term" value="C:cytosol"/>
    <property type="evidence" value="ECO:0007669"/>
    <property type="project" value="TreeGrafter"/>
</dbReference>
<dbReference type="Pfam" id="PF03466">
    <property type="entry name" value="LysR_substrate"/>
    <property type="match status" value="1"/>
</dbReference>
<dbReference type="InterPro" id="IPR000847">
    <property type="entry name" value="LysR_HTH_N"/>
</dbReference>
<evidence type="ECO:0000313" key="7">
    <source>
        <dbReference type="Proteomes" id="UP000709959"/>
    </source>
</evidence>